<dbReference type="EMBL" id="CYZE01000001">
    <property type="protein sequence ID" value="CUN39916.1"/>
    <property type="molecule type" value="Genomic_DNA"/>
</dbReference>
<dbReference type="AlphaFoldDB" id="A0A173WLT4"/>
<evidence type="ECO:0000313" key="2">
    <source>
        <dbReference type="Proteomes" id="UP000095651"/>
    </source>
</evidence>
<protein>
    <submittedName>
        <fullName evidence="1">Putative nucleic acid-binding protein containing Zn ribbon</fullName>
    </submittedName>
</protein>
<dbReference type="RefSeq" id="WP_055652546.1">
    <property type="nucleotide sequence ID" value="NZ_CABIXC010000001.1"/>
</dbReference>
<dbReference type="Proteomes" id="UP000095651">
    <property type="component" value="Unassembled WGS sequence"/>
</dbReference>
<accession>A0A173WLT4</accession>
<reference evidence="1 2" key="1">
    <citation type="submission" date="2015-09" db="EMBL/GenBank/DDBJ databases">
        <authorList>
            <consortium name="Pathogen Informatics"/>
        </authorList>
    </citation>
    <scope>NUCLEOTIDE SEQUENCE [LARGE SCALE GENOMIC DNA]</scope>
    <source>
        <strain evidence="1 2">2789STDY5608850</strain>
    </source>
</reference>
<sequence>MYTYEYRFYPRSFESEELDVFIDNMQWFISCLYKNGQILSEFQNTVKCAEYFACRIVAPERDSLSEKYGNRYTREFFEDVCKDSAKPPELLYIGENYDVEDSCTCEAPSHYILFSECLWAASPIICGDCKCPVPLYKFPKTYDGTEYFDLLGWQKAYRACDRQFFEGIGERHGYKMMHDPNSLLSKEALKYCSIMEERMGKPFYYFPFTYYKKNKPVCPKCGEPWANQKHTISRKIRYDFVCHQCRLVADDPNF</sequence>
<dbReference type="InterPro" id="IPR016908">
    <property type="entry name" value="UCP029037"/>
</dbReference>
<proteinExistence type="predicted"/>
<dbReference type="Pfam" id="PF10071">
    <property type="entry name" value="DUF2310"/>
    <property type="match status" value="1"/>
</dbReference>
<gene>
    <name evidence="1" type="ORF">ERS852407_00063</name>
</gene>
<organism evidence="1 2">
    <name type="scientific">Hungatella hathewayi</name>
    <dbReference type="NCBI Taxonomy" id="154046"/>
    <lineage>
        <taxon>Bacteria</taxon>
        <taxon>Bacillati</taxon>
        <taxon>Bacillota</taxon>
        <taxon>Clostridia</taxon>
        <taxon>Lachnospirales</taxon>
        <taxon>Lachnospiraceae</taxon>
        <taxon>Hungatella</taxon>
    </lineage>
</organism>
<evidence type="ECO:0000313" key="1">
    <source>
        <dbReference type="EMBL" id="CUN39916.1"/>
    </source>
</evidence>
<name>A0A173WLT4_9FIRM</name>